<evidence type="ECO:0000313" key="1">
    <source>
        <dbReference type="EMBL" id="QNJ98139.1"/>
    </source>
</evidence>
<protein>
    <recommendedName>
        <fullName evidence="3">HNH endonuclease</fullName>
    </recommendedName>
</protein>
<name>A0A7G8PUX3_9FLAO</name>
<keyword evidence="2" id="KW-1185">Reference proteome</keyword>
<dbReference type="KEGG" id="alti:ALE3EI_1582"/>
<evidence type="ECO:0008006" key="3">
    <source>
        <dbReference type="Google" id="ProtNLM"/>
    </source>
</evidence>
<accession>A0A7G8PUX3</accession>
<dbReference type="EMBL" id="CP052909">
    <property type="protein sequence ID" value="QNJ98139.1"/>
    <property type="molecule type" value="Genomic_DNA"/>
</dbReference>
<proteinExistence type="predicted"/>
<sequence length="175" mass="21020">MNLKELEINKSNAEITYNDLLCCQEWKEKRQEIFKRDEFKCSNCKRKRTFKMWSGGKAMYFELNKIEPQENESLIRSKEPINLEVHHNYYILNNFPWEYDDIALICVCRECHQEIHDNNKIPVWDQNKLNMLEFGPCDRCVGKGYLKEYKHVENGRCFKCSGSGYNLPFKFKPRT</sequence>
<dbReference type="RefSeq" id="WP_186987758.1">
    <property type="nucleotide sequence ID" value="NZ_CP052909.1"/>
</dbReference>
<evidence type="ECO:0000313" key="2">
    <source>
        <dbReference type="Proteomes" id="UP000515514"/>
    </source>
</evidence>
<organism evidence="1 2">
    <name type="scientific">Constantimarinum furrinae</name>
    <dbReference type="NCBI Taxonomy" id="2562285"/>
    <lineage>
        <taxon>Bacteria</taxon>
        <taxon>Pseudomonadati</taxon>
        <taxon>Bacteroidota</taxon>
        <taxon>Flavobacteriia</taxon>
        <taxon>Flavobacteriales</taxon>
        <taxon>Flavobacteriaceae</taxon>
        <taxon>Altibacter/Constantimarinum group</taxon>
        <taxon>Constantimarinum</taxon>
    </lineage>
</organism>
<dbReference type="Proteomes" id="UP000515514">
    <property type="component" value="Chromosome"/>
</dbReference>
<dbReference type="AlphaFoldDB" id="A0A7G8PUX3"/>
<reference evidence="1 2" key="1">
    <citation type="submission" date="2020-04" db="EMBL/GenBank/DDBJ databases">
        <title>Genome sequence of Altibacter aquimarinus strain ALE3EI.</title>
        <authorList>
            <person name="Oh H.-M."/>
            <person name="Jang D."/>
        </authorList>
    </citation>
    <scope>NUCLEOTIDE SEQUENCE [LARGE SCALE GENOMIC DNA]</scope>
    <source>
        <strain evidence="1 2">ALE3EI</strain>
    </source>
</reference>
<gene>
    <name evidence="1" type="ORF">ALE3EI_1582</name>
</gene>